<evidence type="ECO:0000256" key="4">
    <source>
        <dbReference type="ARBA" id="ARBA00013078"/>
    </source>
</evidence>
<evidence type="ECO:0000256" key="1">
    <source>
        <dbReference type="ARBA" id="ARBA00000830"/>
    </source>
</evidence>
<dbReference type="PROSITE" id="PS01228">
    <property type="entry name" value="COF_1"/>
    <property type="match status" value="1"/>
</dbReference>
<dbReference type="AlphaFoldDB" id="A0A327SA71"/>
<dbReference type="Pfam" id="PF13419">
    <property type="entry name" value="HAD_2"/>
    <property type="match status" value="1"/>
</dbReference>
<dbReference type="InterPro" id="IPR006439">
    <property type="entry name" value="HAD-SF_hydro_IA"/>
</dbReference>
<reference evidence="5 6" key="1">
    <citation type="submission" date="2018-06" db="EMBL/GenBank/DDBJ databases">
        <title>Genomic Encyclopedia of Archaeal and Bacterial Type Strains, Phase II (KMG-II): from individual species to whole genera.</title>
        <authorList>
            <person name="Goeker M."/>
        </authorList>
    </citation>
    <scope>NUCLEOTIDE SEQUENCE [LARGE SCALE GENOMIC DNA]</scope>
    <source>
        <strain evidence="5 6">DSM 14825</strain>
    </source>
</reference>
<evidence type="ECO:0000256" key="3">
    <source>
        <dbReference type="ARBA" id="ARBA00006171"/>
    </source>
</evidence>
<dbReference type="GO" id="GO:0008967">
    <property type="term" value="F:phosphoglycolate phosphatase activity"/>
    <property type="evidence" value="ECO:0007669"/>
    <property type="project" value="UniProtKB-EC"/>
</dbReference>
<dbReference type="CDD" id="cd01427">
    <property type="entry name" value="HAD_like"/>
    <property type="match status" value="1"/>
</dbReference>
<dbReference type="SFLD" id="SFLDS00003">
    <property type="entry name" value="Haloacid_Dehalogenase"/>
    <property type="match status" value="1"/>
</dbReference>
<dbReference type="Proteomes" id="UP000249754">
    <property type="component" value="Unassembled WGS sequence"/>
</dbReference>
<gene>
    <name evidence="5" type="ORF">LY11_04424</name>
</gene>
<comment type="caution">
    <text evidence="5">The sequence shown here is derived from an EMBL/GenBank/DDBJ whole genome shotgun (WGS) entry which is preliminary data.</text>
</comment>
<organism evidence="5 6">
    <name type="scientific">Pedobacter cryoconitis</name>
    <dbReference type="NCBI Taxonomy" id="188932"/>
    <lineage>
        <taxon>Bacteria</taxon>
        <taxon>Pseudomonadati</taxon>
        <taxon>Bacteroidota</taxon>
        <taxon>Sphingobacteriia</taxon>
        <taxon>Sphingobacteriales</taxon>
        <taxon>Sphingobacteriaceae</taxon>
        <taxon>Pedobacter</taxon>
    </lineage>
</organism>
<dbReference type="PANTHER" id="PTHR43434">
    <property type="entry name" value="PHOSPHOGLYCOLATE PHOSPHATASE"/>
    <property type="match status" value="1"/>
</dbReference>
<comment type="similarity">
    <text evidence="3">Belongs to the HAD-like hydrolase superfamily. CbbY/CbbZ/Gph/YieH family.</text>
</comment>
<dbReference type="InterPro" id="IPR041492">
    <property type="entry name" value="HAD_2"/>
</dbReference>
<dbReference type="Gene3D" id="3.40.50.1000">
    <property type="entry name" value="HAD superfamily/HAD-like"/>
    <property type="match status" value="1"/>
</dbReference>
<dbReference type="SUPFAM" id="SSF56784">
    <property type="entry name" value="HAD-like"/>
    <property type="match status" value="1"/>
</dbReference>
<dbReference type="EMBL" id="QLLR01000031">
    <property type="protein sequence ID" value="RAJ24563.1"/>
    <property type="molecule type" value="Genomic_DNA"/>
</dbReference>
<dbReference type="PANTHER" id="PTHR43434:SF1">
    <property type="entry name" value="PHOSPHOGLYCOLATE PHOSPHATASE"/>
    <property type="match status" value="1"/>
</dbReference>
<evidence type="ECO:0000313" key="6">
    <source>
        <dbReference type="Proteomes" id="UP000249754"/>
    </source>
</evidence>
<dbReference type="SFLD" id="SFLDG01129">
    <property type="entry name" value="C1.5:_HAD__Beta-PGM__Phosphata"/>
    <property type="match status" value="1"/>
</dbReference>
<dbReference type="InterPro" id="IPR036412">
    <property type="entry name" value="HAD-like_sf"/>
</dbReference>
<dbReference type="Gene3D" id="1.10.150.520">
    <property type="match status" value="1"/>
</dbReference>
<dbReference type="RefSeq" id="WP_111635768.1">
    <property type="nucleotide sequence ID" value="NZ_QLLR01000031.1"/>
</dbReference>
<dbReference type="InterPro" id="IPR050155">
    <property type="entry name" value="HAD-like_hydrolase_sf"/>
</dbReference>
<name>A0A327SA71_9SPHI</name>
<protein>
    <recommendedName>
        <fullName evidence="4">phosphoglycolate phosphatase</fullName>
        <ecNumber evidence="4">3.1.3.18</ecNumber>
    </recommendedName>
</protein>
<comment type="pathway">
    <text evidence="2">Organic acid metabolism; glycolate biosynthesis; glycolate from 2-phosphoglycolate: step 1/1.</text>
</comment>
<sequence>MNVIDWGKIKVLILDVDGTLYNQSGLRKRMLYALLKYYLVRPAQFKDLLILYYFRSEREKKAGYCSNNLEAEQYQWCAAKVNVPLERIKKVVSKWMFEFPNPYLYACRYAEIYPFLQLLKGHQIKVAVYSDYSATEKLKALKIEADLVVASTDTQVNCLKPKPIALFHIMRLFDVDPTECLYIGDRDELDGRCAAQAKIRYLNINKYNSGSLYTVLANSLKEHYK</sequence>
<dbReference type="OrthoDB" id="9807630at2"/>
<dbReference type="NCBIfam" id="TIGR01549">
    <property type="entry name" value="HAD-SF-IA-v1"/>
    <property type="match status" value="1"/>
</dbReference>
<dbReference type="STRING" id="188932.AY601_0274"/>
<dbReference type="EC" id="3.1.3.18" evidence="4"/>
<dbReference type="GO" id="GO:0006281">
    <property type="term" value="P:DNA repair"/>
    <property type="evidence" value="ECO:0007669"/>
    <property type="project" value="TreeGrafter"/>
</dbReference>
<dbReference type="InterPro" id="IPR023214">
    <property type="entry name" value="HAD_sf"/>
</dbReference>
<evidence type="ECO:0000256" key="2">
    <source>
        <dbReference type="ARBA" id="ARBA00004818"/>
    </source>
</evidence>
<comment type="catalytic activity">
    <reaction evidence="1">
        <text>2-phosphoglycolate + H2O = glycolate + phosphate</text>
        <dbReference type="Rhea" id="RHEA:14369"/>
        <dbReference type="ChEBI" id="CHEBI:15377"/>
        <dbReference type="ChEBI" id="CHEBI:29805"/>
        <dbReference type="ChEBI" id="CHEBI:43474"/>
        <dbReference type="ChEBI" id="CHEBI:58033"/>
        <dbReference type="EC" id="3.1.3.18"/>
    </reaction>
</comment>
<accession>A0A327SA71</accession>
<evidence type="ECO:0000313" key="5">
    <source>
        <dbReference type="EMBL" id="RAJ24563.1"/>
    </source>
</evidence>
<proteinExistence type="inferred from homology"/>